<dbReference type="EMBL" id="SLZZ01000016">
    <property type="protein sequence ID" value="TCS77520.1"/>
    <property type="molecule type" value="Genomic_DNA"/>
</dbReference>
<feature type="signal peptide" evidence="2">
    <location>
        <begin position="1"/>
        <end position="21"/>
    </location>
</feature>
<dbReference type="InterPro" id="IPR025584">
    <property type="entry name" value="Cthe_2159"/>
</dbReference>
<dbReference type="RefSeq" id="WP_132381975.1">
    <property type="nucleotide sequence ID" value="NZ_SLZZ01000016.1"/>
</dbReference>
<organism evidence="3 4">
    <name type="scientific">Muricomes intestini</name>
    <dbReference type="NCBI Taxonomy" id="1796634"/>
    <lineage>
        <taxon>Bacteria</taxon>
        <taxon>Bacillati</taxon>
        <taxon>Bacillota</taxon>
        <taxon>Clostridia</taxon>
        <taxon>Lachnospirales</taxon>
        <taxon>Lachnospiraceae</taxon>
        <taxon>Muricomes</taxon>
    </lineage>
</organism>
<accession>A0A4R3K4C0</accession>
<feature type="compositionally biased region" description="Gly residues" evidence="1">
    <location>
        <begin position="349"/>
        <end position="366"/>
    </location>
</feature>
<evidence type="ECO:0000313" key="4">
    <source>
        <dbReference type="Proteomes" id="UP000295726"/>
    </source>
</evidence>
<dbReference type="OrthoDB" id="9812829at2"/>
<dbReference type="Proteomes" id="UP000295726">
    <property type="component" value="Unassembled WGS sequence"/>
</dbReference>
<feature type="chain" id="PRO_5038600515" evidence="2">
    <location>
        <begin position="22"/>
        <end position="568"/>
    </location>
</feature>
<name>A0A4R3K4C0_9FIRM</name>
<comment type="caution">
    <text evidence="3">The sequence shown here is derived from an EMBL/GenBank/DDBJ whole genome shotgun (WGS) entry which is preliminary data.</text>
</comment>
<dbReference type="Pfam" id="PF14262">
    <property type="entry name" value="Cthe_2159"/>
    <property type="match status" value="1"/>
</dbReference>
<evidence type="ECO:0000256" key="1">
    <source>
        <dbReference type="SAM" id="MobiDB-lite"/>
    </source>
</evidence>
<proteinExistence type="predicted"/>
<sequence>MKKKYLLAVLILSMVAAGGVAGCKSSGSTAGSTSSSTQSAAVAAAASTTVTAADITYDNDDTNETWSEEDATTISLSGSLAEIDGDGASEADGIITINDAGTYVISGTLSDGQLVIDAGSDDVVHLILNGASITSSDGAAINAQQSGKLVITLADGTENKITDGSTYSELDDSNEPDAAIFSKDDITINGFGSLTVKGNYKNGIHSKDGLKIVNGTITVDAANHTLSGKDYVAVGGGTLNLTSTEDTIHSATDVSITDGSITINAGDDGIHADSTVTIDGGTIKIEKSNEGIEGTVVTINGGDVSVTASDDGVNGSNGLTDDSTDETTTEETTTDQTTDATNQPQPGDNAGGEPPGNNPGRGGDMGGSMENDESVLVEINGGTLYINAEGDSIDSNGSLSITGGDITIDGTTQGGNGIMDYNGTAEITGGTITGVGTSDMAQLFSDSSTQYSLLYGFDSTQSAGTKITLKDSSGNEAASITSAKTFGAVLISSSKLTEGGTYTLYAGDTKVADITLDSVNTTAGTISGGMGGSQGGMGGGQNGMDNGQGGPGGNMGNGGPGGQRTQQQ</sequence>
<evidence type="ECO:0000256" key="2">
    <source>
        <dbReference type="SAM" id="SignalP"/>
    </source>
</evidence>
<gene>
    <name evidence="3" type="ORF">EDD59_1161</name>
</gene>
<feature type="compositionally biased region" description="Gly residues" evidence="1">
    <location>
        <begin position="527"/>
        <end position="562"/>
    </location>
</feature>
<feature type="compositionally biased region" description="Acidic residues" evidence="1">
    <location>
        <begin position="322"/>
        <end position="333"/>
    </location>
</feature>
<feature type="region of interest" description="Disordered" evidence="1">
    <location>
        <begin position="527"/>
        <end position="568"/>
    </location>
</feature>
<reference evidence="3 4" key="1">
    <citation type="submission" date="2019-03" db="EMBL/GenBank/DDBJ databases">
        <title>Genomic Encyclopedia of Type Strains, Phase IV (KMG-IV): sequencing the most valuable type-strain genomes for metagenomic binning, comparative biology and taxonomic classification.</title>
        <authorList>
            <person name="Goeker M."/>
        </authorList>
    </citation>
    <scope>NUCLEOTIDE SEQUENCE [LARGE SCALE GENOMIC DNA]</scope>
    <source>
        <strain evidence="3 4">DSM 29489</strain>
    </source>
</reference>
<dbReference type="PROSITE" id="PS51257">
    <property type="entry name" value="PROKAR_LIPOPROTEIN"/>
    <property type="match status" value="1"/>
</dbReference>
<protein>
    <submittedName>
        <fullName evidence="3">Uncharacterized protein DUF4353</fullName>
    </submittedName>
</protein>
<dbReference type="AlphaFoldDB" id="A0A4R3K4C0"/>
<keyword evidence="4" id="KW-1185">Reference proteome</keyword>
<keyword evidence="2" id="KW-0732">Signal</keyword>
<feature type="region of interest" description="Disordered" evidence="1">
    <location>
        <begin position="306"/>
        <end position="370"/>
    </location>
</feature>
<evidence type="ECO:0000313" key="3">
    <source>
        <dbReference type="EMBL" id="TCS77520.1"/>
    </source>
</evidence>
<feature type="compositionally biased region" description="Low complexity" evidence="1">
    <location>
        <begin position="334"/>
        <end position="348"/>
    </location>
</feature>